<dbReference type="GO" id="GO:0008810">
    <property type="term" value="F:cellulase activity"/>
    <property type="evidence" value="ECO:0007669"/>
    <property type="project" value="UniProtKB-UniRule"/>
</dbReference>
<dbReference type="GeneID" id="64973458"/>
<dbReference type="EMBL" id="AP024445">
    <property type="protein sequence ID" value="BCS23453.1"/>
    <property type="molecule type" value="Genomic_DNA"/>
</dbReference>
<evidence type="ECO:0000313" key="9">
    <source>
        <dbReference type="EMBL" id="BCS23453.1"/>
    </source>
</evidence>
<dbReference type="InterPro" id="IPR005103">
    <property type="entry name" value="AA9_LPMO"/>
</dbReference>
<dbReference type="GO" id="GO:0030245">
    <property type="term" value="P:cellulose catabolic process"/>
    <property type="evidence" value="ECO:0007669"/>
    <property type="project" value="UniProtKB-UniRule"/>
</dbReference>
<comment type="function">
    <text evidence="5">Lytic polysaccharide monooxygenase (LMPO) that depolymerizes crystalline and amorphous polysaccharides via the oxidation of scissile alpha- or beta-(1-4)-glycosidic bonds, yielding C1 and/or C4 oxidation products. Catalysis by LPMOs requires the reduction of the active-site copper from Cu(II) to Cu(I) by a reducing agent and H(2)O(2) or O(2) as a cosubstrate.</text>
</comment>
<dbReference type="PANTHER" id="PTHR33353">
    <property type="entry name" value="PUTATIVE (AFU_ORTHOLOGUE AFUA_1G12560)-RELATED"/>
    <property type="match status" value="1"/>
</dbReference>
<feature type="region of interest" description="Disordered" evidence="6">
    <location>
        <begin position="235"/>
        <end position="334"/>
    </location>
</feature>
<proteinExistence type="predicted"/>
<dbReference type="PANTHER" id="PTHR33353:SF2">
    <property type="entry name" value="ENDO-BETA-1,4-GLUCANASE D"/>
    <property type="match status" value="1"/>
</dbReference>
<feature type="region of interest" description="Disordered" evidence="6">
    <location>
        <begin position="32"/>
        <end position="58"/>
    </location>
</feature>
<keyword evidence="4 5" id="KW-1015">Disulfide bond</keyword>
<dbReference type="Pfam" id="PF03443">
    <property type="entry name" value="AA9"/>
    <property type="match status" value="1"/>
</dbReference>
<keyword evidence="5" id="KW-0136">Cellulose degradation</keyword>
<evidence type="ECO:0000256" key="3">
    <source>
        <dbReference type="ARBA" id="ARBA00022525"/>
    </source>
</evidence>
<evidence type="ECO:0000256" key="6">
    <source>
        <dbReference type="SAM" id="MobiDB-lite"/>
    </source>
</evidence>
<evidence type="ECO:0000256" key="4">
    <source>
        <dbReference type="ARBA" id="ARBA00023157"/>
    </source>
</evidence>
<dbReference type="Proteomes" id="UP000654913">
    <property type="component" value="Chromosome 3"/>
</dbReference>
<accession>A0A7R8AN55</accession>
<evidence type="ECO:0000256" key="2">
    <source>
        <dbReference type="ARBA" id="ARBA00004613"/>
    </source>
</evidence>
<organism evidence="9 10">
    <name type="scientific">Aspergillus puulaauensis</name>
    <dbReference type="NCBI Taxonomy" id="1220207"/>
    <lineage>
        <taxon>Eukaryota</taxon>
        <taxon>Fungi</taxon>
        <taxon>Dikarya</taxon>
        <taxon>Ascomycota</taxon>
        <taxon>Pezizomycotina</taxon>
        <taxon>Eurotiomycetes</taxon>
        <taxon>Eurotiomycetidae</taxon>
        <taxon>Eurotiales</taxon>
        <taxon>Aspergillaceae</taxon>
        <taxon>Aspergillus</taxon>
    </lineage>
</organism>
<keyword evidence="10" id="KW-1185">Reference proteome</keyword>
<comment type="subcellular location">
    <subcellularLocation>
        <location evidence="2 5">Secreted</location>
    </subcellularLocation>
</comment>
<reference evidence="9" key="1">
    <citation type="submission" date="2021-01" db="EMBL/GenBank/DDBJ databases">
        <authorList>
            <consortium name="Aspergillus puulaauensis MK2 genome sequencing consortium"/>
            <person name="Kazuki M."/>
            <person name="Futagami T."/>
        </authorList>
    </citation>
    <scope>NUCLEOTIDE SEQUENCE</scope>
    <source>
        <strain evidence="9">MK2</strain>
    </source>
</reference>
<comment type="catalytic activity">
    <reaction evidence="5">
        <text>[(1-&gt;4)-beta-D-glucosyl]n+m + reduced acceptor + O2 = 4-dehydro-beta-D-glucosyl-[(1-&gt;4)-beta-D-glucosyl]n-1 + [(1-&gt;4)-beta-D-glucosyl]m + acceptor + H2O.</text>
        <dbReference type="EC" id="1.14.99.56"/>
    </reaction>
</comment>
<evidence type="ECO:0000256" key="1">
    <source>
        <dbReference type="ARBA" id="ARBA00001973"/>
    </source>
</evidence>
<keyword evidence="3 5" id="KW-0964">Secreted</keyword>
<evidence type="ECO:0000259" key="8">
    <source>
        <dbReference type="Pfam" id="PF03443"/>
    </source>
</evidence>
<dbReference type="RefSeq" id="XP_041555647.1">
    <property type="nucleotide sequence ID" value="XM_041702909.1"/>
</dbReference>
<evidence type="ECO:0000256" key="7">
    <source>
        <dbReference type="SAM" id="SignalP"/>
    </source>
</evidence>
<dbReference type="GO" id="GO:0030248">
    <property type="term" value="F:cellulose binding"/>
    <property type="evidence" value="ECO:0007669"/>
    <property type="project" value="UniProtKB-UniRule"/>
</dbReference>
<comment type="cofactor">
    <cofactor evidence="1">
        <name>Cu(2+)</name>
        <dbReference type="ChEBI" id="CHEBI:29036"/>
    </cofactor>
</comment>
<comment type="domain">
    <text evidence="5">Has a modular structure: an endo-beta-1,4-glucanase catalytic module at the N-terminus, a linker rich in serines and threonines, and a C-terminal carbohydrate-binding module (CBM).</text>
</comment>
<keyword evidence="5" id="KW-0624">Polysaccharide degradation</keyword>
<evidence type="ECO:0000313" key="10">
    <source>
        <dbReference type="Proteomes" id="UP000654913"/>
    </source>
</evidence>
<keyword evidence="5" id="KW-0119">Carbohydrate metabolism</keyword>
<dbReference type="CDD" id="cd21175">
    <property type="entry name" value="LPMO_AA9"/>
    <property type="match status" value="1"/>
</dbReference>
<dbReference type="Gene3D" id="2.70.50.70">
    <property type="match status" value="1"/>
</dbReference>
<name>A0A7R8AN55_9EURO</name>
<protein>
    <recommendedName>
        <fullName evidence="5">AA9 family lytic polysaccharide monooxygenase</fullName>
        <ecNumber evidence="5">1.14.99.56</ecNumber>
    </recommendedName>
    <alternativeName>
        <fullName evidence="5">Endo-beta-1,4-glucanase</fullName>
    </alternativeName>
    <alternativeName>
        <fullName evidence="5">Glycosyl hydrolase 61 family protein</fullName>
    </alternativeName>
</protein>
<feature type="compositionally biased region" description="Basic residues" evidence="6">
    <location>
        <begin position="325"/>
        <end position="334"/>
    </location>
</feature>
<feature type="chain" id="PRO_5030857478" description="AA9 family lytic polysaccharide monooxygenase" evidence="7">
    <location>
        <begin position="18"/>
        <end position="334"/>
    </location>
</feature>
<dbReference type="EC" id="1.14.99.56" evidence="5"/>
<gene>
    <name evidence="9" type="ORF">APUU_31678A</name>
</gene>
<dbReference type="AlphaFoldDB" id="A0A7R8AN55"/>
<feature type="signal peptide" evidence="7">
    <location>
        <begin position="1"/>
        <end position="17"/>
    </location>
</feature>
<dbReference type="OrthoDB" id="3496539at2759"/>
<evidence type="ECO:0000256" key="5">
    <source>
        <dbReference type="RuleBase" id="RU368122"/>
    </source>
</evidence>
<feature type="domain" description="Auxiliary Activity family 9 catalytic" evidence="8">
    <location>
        <begin position="18"/>
        <end position="225"/>
    </location>
</feature>
<dbReference type="KEGG" id="apuu:APUU_31678A"/>
<reference evidence="9" key="2">
    <citation type="submission" date="2021-02" db="EMBL/GenBank/DDBJ databases">
        <title>Aspergillus puulaauensis MK2 genome sequence.</title>
        <authorList>
            <person name="Futagami T."/>
            <person name="Mori K."/>
            <person name="Kadooka C."/>
            <person name="Tanaka T."/>
        </authorList>
    </citation>
    <scope>NUCLEOTIDE SEQUENCE</scope>
    <source>
        <strain evidence="9">MK2</strain>
    </source>
</reference>
<feature type="compositionally biased region" description="Basic and acidic residues" evidence="6">
    <location>
        <begin position="41"/>
        <end position="58"/>
    </location>
</feature>
<feature type="compositionally biased region" description="Low complexity" evidence="6">
    <location>
        <begin position="244"/>
        <end position="271"/>
    </location>
</feature>
<dbReference type="GO" id="GO:0005576">
    <property type="term" value="C:extracellular region"/>
    <property type="evidence" value="ECO:0007669"/>
    <property type="project" value="UniProtKB-SubCell"/>
</dbReference>
<sequence>MKLSLLAAAAIAPLASAHYFFDTLVIDGQESSPNQYVRSNTRPEKYNPTKWKETRDDMTPDMTDFRCNKGAFESAGQTETAEVQAGSKLAMKLGVGATMQHPGPGLVYMSKAPDAANQYEGEGDWFKIHEEGICDTSKDIKTDAWCTYDKDRIEFTIPADVPDGEYLIRPEHIGVHGAHDGQAEFYYECAQVKVTGGGNGSPEATIQFPGGYKKDDPSFNFSVWGGMKDYPMPGPPVWSGSGSGSSSSSGSSTASASAPASASTSAAASNGGNSGYTGGWPQQQQGGDAGYAGGWPQQQDAGNADYAGGWPQQKQANTCDSGAYQRRHVRDFAQ</sequence>
<keyword evidence="7" id="KW-0732">Signal</keyword>
<dbReference type="InterPro" id="IPR049892">
    <property type="entry name" value="AA9"/>
</dbReference>